<keyword evidence="1" id="KW-0812">Transmembrane</keyword>
<dbReference type="InterPro" id="IPR024515">
    <property type="entry name" value="DUF3397"/>
</dbReference>
<gene>
    <name evidence="2" type="ORF">JOC48_002225</name>
</gene>
<dbReference type="Proteomes" id="UP001296943">
    <property type="component" value="Unassembled WGS sequence"/>
</dbReference>
<proteinExistence type="predicted"/>
<dbReference type="Pfam" id="PF11877">
    <property type="entry name" value="DUF3397"/>
    <property type="match status" value="1"/>
</dbReference>
<evidence type="ECO:0000256" key="1">
    <source>
        <dbReference type="SAM" id="Phobius"/>
    </source>
</evidence>
<dbReference type="EMBL" id="JAFBDR010000011">
    <property type="protein sequence ID" value="MBM7571724.1"/>
    <property type="molecule type" value="Genomic_DNA"/>
</dbReference>
<feature type="transmembrane region" description="Helical" evidence="1">
    <location>
        <begin position="38"/>
        <end position="59"/>
    </location>
</feature>
<keyword evidence="1" id="KW-0472">Membrane</keyword>
<organism evidence="2 3">
    <name type="scientific">Aquibacillus albus</name>
    <dbReference type="NCBI Taxonomy" id="1168171"/>
    <lineage>
        <taxon>Bacteria</taxon>
        <taxon>Bacillati</taxon>
        <taxon>Bacillota</taxon>
        <taxon>Bacilli</taxon>
        <taxon>Bacillales</taxon>
        <taxon>Bacillaceae</taxon>
        <taxon>Aquibacillus</taxon>
    </lineage>
</organism>
<evidence type="ECO:0000313" key="2">
    <source>
        <dbReference type="EMBL" id="MBM7571724.1"/>
    </source>
</evidence>
<keyword evidence="1" id="KW-1133">Transmembrane helix</keyword>
<name>A0ABS2N0T8_9BACI</name>
<comment type="caution">
    <text evidence="2">The sequence shown here is derived from an EMBL/GenBank/DDBJ whole genome shotgun (WGS) entry which is preliminary data.</text>
</comment>
<reference evidence="2 3" key="1">
    <citation type="submission" date="2021-01" db="EMBL/GenBank/DDBJ databases">
        <title>Genomic Encyclopedia of Type Strains, Phase IV (KMG-IV): sequencing the most valuable type-strain genomes for metagenomic binning, comparative biology and taxonomic classification.</title>
        <authorList>
            <person name="Goeker M."/>
        </authorList>
    </citation>
    <scope>NUCLEOTIDE SEQUENCE [LARGE SCALE GENOMIC DNA]</scope>
    <source>
        <strain evidence="2 3">DSM 23711</strain>
    </source>
</reference>
<evidence type="ECO:0008006" key="4">
    <source>
        <dbReference type="Google" id="ProtNLM"/>
    </source>
</evidence>
<feature type="transmembrane region" description="Helical" evidence="1">
    <location>
        <begin position="103"/>
        <end position="125"/>
    </location>
</feature>
<dbReference type="RefSeq" id="WP_204499584.1">
    <property type="nucleotide sequence ID" value="NZ_JAFBDR010000011.1"/>
</dbReference>
<protein>
    <recommendedName>
        <fullName evidence="4">DUF3397 family protein</fullName>
    </recommendedName>
</protein>
<evidence type="ECO:0000313" key="3">
    <source>
        <dbReference type="Proteomes" id="UP001296943"/>
    </source>
</evidence>
<accession>A0ABS2N0T8</accession>
<sequence>MITVFSNVTACLITFPILFTILLYIGVLKAFRNKWKSVYITVNYTTILYIFSVGILLYVLFERNFIGYIFIFLLVLLSTIILIQWKTKEEIIFIYAWKIFWRLTFLLFFFLHISLILLGLGMTIARI</sequence>
<feature type="transmembrane region" description="Helical" evidence="1">
    <location>
        <begin position="6"/>
        <end position="26"/>
    </location>
</feature>
<keyword evidence="3" id="KW-1185">Reference proteome</keyword>
<feature type="transmembrane region" description="Helical" evidence="1">
    <location>
        <begin position="65"/>
        <end position="83"/>
    </location>
</feature>